<feature type="compositionally biased region" description="Low complexity" evidence="1">
    <location>
        <begin position="177"/>
        <end position="195"/>
    </location>
</feature>
<evidence type="ECO:0000313" key="3">
    <source>
        <dbReference type="Proteomes" id="UP001205105"/>
    </source>
</evidence>
<comment type="caution">
    <text evidence="2">The sequence shown here is derived from an EMBL/GenBank/DDBJ whole genome shotgun (WGS) entry which is preliminary data.</text>
</comment>
<reference evidence="2" key="1">
    <citation type="submission" date="2020-11" db="EMBL/GenBank/DDBJ databases">
        <title>Chlorella ohadii genome sequencing and assembly.</title>
        <authorList>
            <person name="Murik O."/>
            <person name="Treves H."/>
            <person name="Kedem I."/>
            <person name="Shotland Y."/>
            <person name="Kaplan A."/>
        </authorList>
    </citation>
    <scope>NUCLEOTIDE SEQUENCE</scope>
    <source>
        <strain evidence="2">1</strain>
    </source>
</reference>
<evidence type="ECO:0000256" key="1">
    <source>
        <dbReference type="SAM" id="MobiDB-lite"/>
    </source>
</evidence>
<feature type="region of interest" description="Disordered" evidence="1">
    <location>
        <begin position="138"/>
        <end position="206"/>
    </location>
</feature>
<organism evidence="2 3">
    <name type="scientific">Chlorella ohadii</name>
    <dbReference type="NCBI Taxonomy" id="2649997"/>
    <lineage>
        <taxon>Eukaryota</taxon>
        <taxon>Viridiplantae</taxon>
        <taxon>Chlorophyta</taxon>
        <taxon>core chlorophytes</taxon>
        <taxon>Trebouxiophyceae</taxon>
        <taxon>Chlorellales</taxon>
        <taxon>Chlorellaceae</taxon>
        <taxon>Chlorella clade</taxon>
        <taxon>Chlorella</taxon>
    </lineage>
</organism>
<feature type="compositionally biased region" description="Pro residues" evidence="1">
    <location>
        <begin position="196"/>
        <end position="206"/>
    </location>
</feature>
<feature type="region of interest" description="Disordered" evidence="1">
    <location>
        <begin position="1"/>
        <end position="20"/>
    </location>
</feature>
<dbReference type="EMBL" id="JADXDR010000036">
    <property type="protein sequence ID" value="KAI7843758.1"/>
    <property type="molecule type" value="Genomic_DNA"/>
</dbReference>
<sequence>MPVPFLLGSAEPAVGAASEPVEVEQVDRLVTYEEQHEGPGEEPLPPESDMFYDTGAPSSKEFQSMENVWRRMFCLDDRLLDDTLSLRGLVRRMRALTDELQGLSAQGYMLDLDATEGDMITLVNPDLEREQWRLRRQRRRAAMAQEQSDDDGEVPGAQPPPRADAMETDEGEGNGVPPASAQQQQPRPAAAAPKSPRAPPPAFELC</sequence>
<name>A0AAD5DWB6_9CHLO</name>
<dbReference type="Proteomes" id="UP001205105">
    <property type="component" value="Unassembled WGS sequence"/>
</dbReference>
<gene>
    <name evidence="2" type="ORF">COHA_002656</name>
</gene>
<protein>
    <submittedName>
        <fullName evidence="2">Uncharacterized protein</fullName>
    </submittedName>
</protein>
<keyword evidence="3" id="KW-1185">Reference proteome</keyword>
<dbReference type="AlphaFoldDB" id="A0AAD5DWB6"/>
<proteinExistence type="predicted"/>
<evidence type="ECO:0000313" key="2">
    <source>
        <dbReference type="EMBL" id="KAI7843758.1"/>
    </source>
</evidence>
<accession>A0AAD5DWB6</accession>